<dbReference type="Pfam" id="PF01541">
    <property type="entry name" value="GIY-YIG"/>
    <property type="match status" value="1"/>
</dbReference>
<dbReference type="Gene3D" id="3.40.1440.10">
    <property type="entry name" value="GIY-YIG endonuclease"/>
    <property type="match status" value="1"/>
</dbReference>
<reference evidence="3 4" key="1">
    <citation type="submission" date="2020-05" db="EMBL/GenBank/DDBJ databases">
        <title>The draft genome sequence of Maribacter arenosus CAU 1321.</title>
        <authorList>
            <person name="Mu L."/>
        </authorList>
    </citation>
    <scope>NUCLEOTIDE SEQUENCE [LARGE SCALE GENOMIC DNA]</scope>
    <source>
        <strain evidence="3 4">CAU 1321</strain>
    </source>
</reference>
<dbReference type="SUPFAM" id="SSF82771">
    <property type="entry name" value="GIY-YIG endonuclease"/>
    <property type="match status" value="1"/>
</dbReference>
<dbReference type="Proteomes" id="UP000598350">
    <property type="component" value="Unassembled WGS sequence"/>
</dbReference>
<evidence type="ECO:0000259" key="2">
    <source>
        <dbReference type="PROSITE" id="PS50164"/>
    </source>
</evidence>
<proteinExistence type="inferred from homology"/>
<dbReference type="PANTHER" id="PTHR34477">
    <property type="entry name" value="UPF0213 PROTEIN YHBQ"/>
    <property type="match status" value="1"/>
</dbReference>
<name>A0ABR7V843_9FLAO</name>
<keyword evidence="4" id="KW-1185">Reference proteome</keyword>
<gene>
    <name evidence="3" type="ORF">HPE63_04065</name>
</gene>
<dbReference type="InterPro" id="IPR035901">
    <property type="entry name" value="GIY-YIG_endonuc_sf"/>
</dbReference>
<evidence type="ECO:0000313" key="3">
    <source>
        <dbReference type="EMBL" id="MBD0849834.1"/>
    </source>
</evidence>
<dbReference type="PANTHER" id="PTHR34477:SF5">
    <property type="entry name" value="BSL5627 PROTEIN"/>
    <property type="match status" value="1"/>
</dbReference>
<dbReference type="CDD" id="cd10448">
    <property type="entry name" value="GIY-YIG_unchar_3"/>
    <property type="match status" value="1"/>
</dbReference>
<accession>A0ABR7V843</accession>
<dbReference type="PROSITE" id="PS50164">
    <property type="entry name" value="GIY_YIG"/>
    <property type="match status" value="1"/>
</dbReference>
<comment type="similarity">
    <text evidence="1">Belongs to the UPF0213 family.</text>
</comment>
<dbReference type="SMART" id="SM00465">
    <property type="entry name" value="GIYc"/>
    <property type="match status" value="1"/>
</dbReference>
<dbReference type="EMBL" id="JABTCG010000001">
    <property type="protein sequence ID" value="MBD0849834.1"/>
    <property type="molecule type" value="Genomic_DNA"/>
</dbReference>
<evidence type="ECO:0000256" key="1">
    <source>
        <dbReference type="ARBA" id="ARBA00007435"/>
    </source>
</evidence>
<organism evidence="3 4">
    <name type="scientific">Maribacter arenosus</name>
    <dbReference type="NCBI Taxonomy" id="1854708"/>
    <lineage>
        <taxon>Bacteria</taxon>
        <taxon>Pseudomonadati</taxon>
        <taxon>Bacteroidota</taxon>
        <taxon>Flavobacteriia</taxon>
        <taxon>Flavobacteriales</taxon>
        <taxon>Flavobacteriaceae</taxon>
        <taxon>Maribacter</taxon>
    </lineage>
</organism>
<dbReference type="InterPro" id="IPR050190">
    <property type="entry name" value="UPF0213_domain"/>
</dbReference>
<comment type="caution">
    <text evidence="3">The sequence shown here is derived from an EMBL/GenBank/DDBJ whole genome shotgun (WGS) entry which is preliminary data.</text>
</comment>
<protein>
    <submittedName>
        <fullName evidence="3">GIY-YIG nuclease family protein</fullName>
    </submittedName>
</protein>
<feature type="domain" description="GIY-YIG" evidence="2">
    <location>
        <begin position="3"/>
        <end position="82"/>
    </location>
</feature>
<dbReference type="InterPro" id="IPR000305">
    <property type="entry name" value="GIY-YIG_endonuc"/>
</dbReference>
<evidence type="ECO:0000313" key="4">
    <source>
        <dbReference type="Proteomes" id="UP000598350"/>
    </source>
</evidence>
<sequence>MLHNYFVYIMTNEYRTTLYIGITNNIQRRIAQHYFDSQNAKKSFAGKYNCIYLVYYEGFEKPNEAIAREKVLKNWRREKKNKLITEFNPKWETLNSQII</sequence>